<dbReference type="Gene3D" id="3.40.50.1820">
    <property type="entry name" value="alpha/beta hydrolase"/>
    <property type="match status" value="1"/>
</dbReference>
<dbReference type="GO" id="GO:0016787">
    <property type="term" value="F:hydrolase activity"/>
    <property type="evidence" value="ECO:0007669"/>
    <property type="project" value="UniProtKB-KW"/>
</dbReference>
<dbReference type="InterPro" id="IPR029058">
    <property type="entry name" value="AB_hydrolase_fold"/>
</dbReference>
<gene>
    <name evidence="2" type="ORF">LBU54_01045</name>
</gene>
<keyword evidence="3" id="KW-1185">Reference proteome</keyword>
<organism evidence="2 3">
    <name type="scientific">Winogradskyella alexanderae</name>
    <dbReference type="NCBI Taxonomy" id="2877123"/>
    <lineage>
        <taxon>Bacteria</taxon>
        <taxon>Pseudomonadati</taxon>
        <taxon>Bacteroidota</taxon>
        <taxon>Flavobacteriia</taxon>
        <taxon>Flavobacteriales</taxon>
        <taxon>Flavobacteriaceae</taxon>
        <taxon>Winogradskyella</taxon>
    </lineage>
</organism>
<dbReference type="InterPro" id="IPR050266">
    <property type="entry name" value="AB_hydrolase_sf"/>
</dbReference>
<proteinExistence type="predicted"/>
<dbReference type="PANTHER" id="PTHR43798">
    <property type="entry name" value="MONOACYLGLYCEROL LIPASE"/>
    <property type="match status" value="1"/>
</dbReference>
<evidence type="ECO:0000259" key="1">
    <source>
        <dbReference type="Pfam" id="PF00561"/>
    </source>
</evidence>
<evidence type="ECO:0000313" key="3">
    <source>
        <dbReference type="Proteomes" id="UP001198901"/>
    </source>
</evidence>
<protein>
    <submittedName>
        <fullName evidence="2">Alpha/beta hydrolase</fullName>
    </submittedName>
</protein>
<feature type="domain" description="AB hydrolase-1" evidence="1">
    <location>
        <begin position="20"/>
        <end position="244"/>
    </location>
</feature>
<comment type="caution">
    <text evidence="2">The sequence shown here is derived from an EMBL/GenBank/DDBJ whole genome shotgun (WGS) entry which is preliminary data.</text>
</comment>
<dbReference type="PRINTS" id="PR00111">
    <property type="entry name" value="ABHYDROLASE"/>
</dbReference>
<dbReference type="SUPFAM" id="SSF53474">
    <property type="entry name" value="alpha/beta-Hydrolases"/>
    <property type="match status" value="1"/>
</dbReference>
<dbReference type="Pfam" id="PF00561">
    <property type="entry name" value="Abhydrolase_1"/>
    <property type="match status" value="1"/>
</dbReference>
<accession>A0ABS7XQB9</accession>
<keyword evidence="2" id="KW-0378">Hydrolase</keyword>
<dbReference type="RefSeq" id="WP_224524273.1">
    <property type="nucleotide sequence ID" value="NZ_JAIUJR010000001.1"/>
</dbReference>
<dbReference type="InterPro" id="IPR000073">
    <property type="entry name" value="AB_hydrolase_1"/>
</dbReference>
<evidence type="ECO:0000313" key="2">
    <source>
        <dbReference type="EMBL" id="MCA0131152.1"/>
    </source>
</evidence>
<dbReference type="EMBL" id="JAIUJR010000001">
    <property type="protein sequence ID" value="MCA0131152.1"/>
    <property type="molecule type" value="Genomic_DNA"/>
</dbReference>
<name>A0ABS7XQB9_9FLAO</name>
<reference evidence="3" key="1">
    <citation type="submission" date="2023-07" db="EMBL/GenBank/DDBJ databases">
        <authorList>
            <person name="Yue Y."/>
        </authorList>
    </citation>
    <scope>NUCLEOTIDE SEQUENCE [LARGE SCALE GENOMIC DNA]</scope>
    <source>
        <strain evidence="3">D23</strain>
    </source>
</reference>
<dbReference type="Proteomes" id="UP001198901">
    <property type="component" value="Unassembled WGS sequence"/>
</dbReference>
<sequence>MVFKFKNRNLSYEVYGSGDVILLLHGFLENKSMWDDFIPLLSKSNKVITTDLLGHGKSESLGYIHTMEDMAEAVYAILSNLNILKVKVVGHSMGGYVALALSDLYPNFVTDVCLMNSTFQKDNEDRIELRNRAVEMAKKNYKGLVTASFANLFAPESRIRFKSQYDDALKVALQTTVQGYIAAQKGMVERPDRFDVFNAIPGQKHIIIGKKDGLVSADAIKHIITHTKIVLHEFSEGHMSHIENKSELSYFLNLFIEK</sequence>